<dbReference type="AlphaFoldDB" id="A0A0J8B1S9"/>
<keyword evidence="5" id="KW-1185">Reference proteome</keyword>
<keyword evidence="2" id="KW-0833">Ubl conjugation pathway</keyword>
<dbReference type="Gramene" id="KMS93837">
    <property type="protein sequence ID" value="KMS93837"/>
    <property type="gene ID" value="BVRB_027460"/>
</dbReference>
<evidence type="ECO:0000313" key="4">
    <source>
        <dbReference type="EMBL" id="KMS93837.1"/>
    </source>
</evidence>
<dbReference type="InterPro" id="IPR019474">
    <property type="entry name" value="Ub_conjug_fac_E4_core"/>
</dbReference>
<dbReference type="GO" id="GO:0006511">
    <property type="term" value="P:ubiquitin-dependent protein catabolic process"/>
    <property type="evidence" value="ECO:0007669"/>
    <property type="project" value="InterPro"/>
</dbReference>
<dbReference type="Proteomes" id="UP000035740">
    <property type="component" value="Unassembled WGS sequence"/>
</dbReference>
<keyword evidence="1" id="KW-0808">Transferase</keyword>
<feature type="domain" description="Ubiquitin conjugation factor E4 core" evidence="3">
    <location>
        <begin position="7"/>
        <end position="78"/>
    </location>
</feature>
<evidence type="ECO:0000256" key="1">
    <source>
        <dbReference type="ARBA" id="ARBA00022679"/>
    </source>
</evidence>
<dbReference type="GO" id="GO:0000151">
    <property type="term" value="C:ubiquitin ligase complex"/>
    <property type="evidence" value="ECO:0007669"/>
    <property type="project" value="InterPro"/>
</dbReference>
<dbReference type="Pfam" id="PF10408">
    <property type="entry name" value="Ufd2P_core"/>
    <property type="match status" value="1"/>
</dbReference>
<evidence type="ECO:0000313" key="5">
    <source>
        <dbReference type="Proteomes" id="UP000035740"/>
    </source>
</evidence>
<evidence type="ECO:0000256" key="2">
    <source>
        <dbReference type="ARBA" id="ARBA00022786"/>
    </source>
</evidence>
<gene>
    <name evidence="4" type="ORF">BVRB_027460</name>
</gene>
<protein>
    <recommendedName>
        <fullName evidence="3">Ubiquitin conjugation factor E4 core domain-containing protein</fullName>
    </recommendedName>
</protein>
<reference evidence="4 5" key="1">
    <citation type="journal article" date="2014" name="Nature">
        <title>The genome of the recently domesticated crop plant sugar beet (Beta vulgaris).</title>
        <authorList>
            <person name="Dohm J.C."/>
            <person name="Minoche A.E."/>
            <person name="Holtgrawe D."/>
            <person name="Capella-Gutierrez S."/>
            <person name="Zakrzewski F."/>
            <person name="Tafer H."/>
            <person name="Rupp O."/>
            <person name="Sorensen T.R."/>
            <person name="Stracke R."/>
            <person name="Reinhardt R."/>
            <person name="Goesmann A."/>
            <person name="Kraft T."/>
            <person name="Schulz B."/>
            <person name="Stadler P.F."/>
            <person name="Schmidt T."/>
            <person name="Gabaldon T."/>
            <person name="Lehrach H."/>
            <person name="Weisshaar B."/>
            <person name="Himmelbauer H."/>
        </authorList>
    </citation>
    <scope>NUCLEOTIDE SEQUENCE [LARGE SCALE GENOMIC DNA]</scope>
    <source>
        <tissue evidence="4">Taproot</tissue>
    </source>
</reference>
<proteinExistence type="predicted"/>
<accession>A0A0J8B1S9</accession>
<dbReference type="GO" id="GO:0034450">
    <property type="term" value="F:ubiquitin-ubiquitin ligase activity"/>
    <property type="evidence" value="ECO:0007669"/>
    <property type="project" value="InterPro"/>
</dbReference>
<feature type="non-terminal residue" evidence="4">
    <location>
        <position position="1"/>
    </location>
</feature>
<dbReference type="EMBL" id="KQ098543">
    <property type="protein sequence ID" value="KMS93837.1"/>
    <property type="molecule type" value="Genomic_DNA"/>
</dbReference>
<feature type="non-terminal residue" evidence="4">
    <location>
        <position position="78"/>
    </location>
</feature>
<organism evidence="4 5">
    <name type="scientific">Beta vulgaris subsp. vulgaris</name>
    <name type="common">Beet</name>
    <dbReference type="NCBI Taxonomy" id="3555"/>
    <lineage>
        <taxon>Eukaryota</taxon>
        <taxon>Viridiplantae</taxon>
        <taxon>Streptophyta</taxon>
        <taxon>Embryophyta</taxon>
        <taxon>Tracheophyta</taxon>
        <taxon>Spermatophyta</taxon>
        <taxon>Magnoliopsida</taxon>
        <taxon>eudicotyledons</taxon>
        <taxon>Gunneridae</taxon>
        <taxon>Pentapetalae</taxon>
        <taxon>Caryophyllales</taxon>
        <taxon>Chenopodiaceae</taxon>
        <taxon>Betoideae</taxon>
        <taxon>Beta</taxon>
    </lineage>
</organism>
<evidence type="ECO:0000259" key="3">
    <source>
        <dbReference type="Pfam" id="PF10408"/>
    </source>
</evidence>
<dbReference type="GO" id="GO:0016567">
    <property type="term" value="P:protein ubiquitination"/>
    <property type="evidence" value="ECO:0007669"/>
    <property type="project" value="InterPro"/>
</dbReference>
<name>A0A0J8B1S9_BETVV</name>
<sequence length="78" mass="8560">ISGWLLSLQTESNPLLGALPEYVAGDVIDGFLWLNRVDPSRLASQSLSNLYSFAIEFMPGSCSPLKNPHLRGELTELL</sequence>